<dbReference type="NCBIfam" id="NF047558">
    <property type="entry name" value="TPR_END_plus"/>
    <property type="match status" value="1"/>
</dbReference>
<dbReference type="SUPFAM" id="SSF48452">
    <property type="entry name" value="TPR-like"/>
    <property type="match status" value="1"/>
</dbReference>
<proteinExistence type="predicted"/>
<gene>
    <name evidence="2" type="ORF">J3U87_07675</name>
</gene>
<reference evidence="2" key="1">
    <citation type="submission" date="2021-03" db="EMBL/GenBank/DDBJ databases">
        <title>Acanthopleuribacteraceae sp. M133.</title>
        <authorList>
            <person name="Wang G."/>
        </authorList>
    </citation>
    <scope>NUCLEOTIDE SEQUENCE</scope>
    <source>
        <strain evidence="2">M133</strain>
    </source>
</reference>
<dbReference type="InterPro" id="IPR011990">
    <property type="entry name" value="TPR-like_helical_dom_sf"/>
</dbReference>
<dbReference type="AlphaFoldDB" id="A0A8A4TQT9"/>
<protein>
    <submittedName>
        <fullName evidence="2">Uncharacterized protein</fullName>
    </submittedName>
</protein>
<evidence type="ECO:0000313" key="3">
    <source>
        <dbReference type="Proteomes" id="UP000663929"/>
    </source>
</evidence>
<dbReference type="InterPro" id="IPR046732">
    <property type="entry name" value="DUF6624"/>
</dbReference>
<dbReference type="RefSeq" id="WP_237382447.1">
    <property type="nucleotide sequence ID" value="NZ_CP071793.1"/>
</dbReference>
<name>A0A8A4TQT9_SULCO</name>
<feature type="chain" id="PRO_5035300888" evidence="1">
    <location>
        <begin position="21"/>
        <end position="309"/>
    </location>
</feature>
<dbReference type="Proteomes" id="UP000663929">
    <property type="component" value="Chromosome"/>
</dbReference>
<dbReference type="EMBL" id="CP071793">
    <property type="protein sequence ID" value="QTD52339.1"/>
    <property type="molecule type" value="Genomic_DNA"/>
</dbReference>
<feature type="signal peptide" evidence="1">
    <location>
        <begin position="1"/>
        <end position="20"/>
    </location>
</feature>
<dbReference type="KEGG" id="scor:J3U87_07675"/>
<sequence length="309" mass="35267">MLKPLSFSMALLWCSSHLFGQSYHDLTQKAEAKFKEKAYALSVDYYFQAFDIDPPNSGEAFDYYRAARASALNRDPEQAIEFLATAVRMGWTDDAHMRKDATLRSLHTHWRWKNLVAQAVENQQMYQSQFNAQLVDELKSIRTADQENRVQLDATIKKHGSNSPEARELRAKIQATDKVNLAKVEKIIAEHGYPGKSMVGYQQTTAFLVIQHAPLEVQEKYLPLLSAAAESGELPKSSMALLVDRVLARTGKKQRYGSQVVRQPDGTYQLHPIEDEANVNIRRLKMGLEPLEQYVAKWGIEYRPTIRNH</sequence>
<organism evidence="2 3">
    <name type="scientific">Sulfidibacter corallicola</name>
    <dbReference type="NCBI Taxonomy" id="2818388"/>
    <lineage>
        <taxon>Bacteria</taxon>
        <taxon>Pseudomonadati</taxon>
        <taxon>Acidobacteriota</taxon>
        <taxon>Holophagae</taxon>
        <taxon>Acanthopleuribacterales</taxon>
        <taxon>Acanthopleuribacteraceae</taxon>
        <taxon>Sulfidibacter</taxon>
    </lineage>
</organism>
<evidence type="ECO:0000256" key="1">
    <source>
        <dbReference type="SAM" id="SignalP"/>
    </source>
</evidence>
<keyword evidence="3" id="KW-1185">Reference proteome</keyword>
<accession>A0A8A4TQT9</accession>
<keyword evidence="1" id="KW-0732">Signal</keyword>
<evidence type="ECO:0000313" key="2">
    <source>
        <dbReference type="EMBL" id="QTD52339.1"/>
    </source>
</evidence>
<dbReference type="Pfam" id="PF20329">
    <property type="entry name" value="DUF6624"/>
    <property type="match status" value="1"/>
</dbReference>